<dbReference type="InterPro" id="IPR039564">
    <property type="entry name" value="Peptidase_C39-like"/>
</dbReference>
<keyword evidence="7" id="KW-1185">Reference proteome</keyword>
<dbReference type="PANTHER" id="PTHR37806:SF1">
    <property type="entry name" value="PEPTIDASE C39-LIKE DOMAIN-CONTAINING PROTEIN"/>
    <property type="match status" value="1"/>
</dbReference>
<dbReference type="Pfam" id="PF01473">
    <property type="entry name" value="Choline_bind_1"/>
    <property type="match status" value="2"/>
</dbReference>
<dbReference type="SUPFAM" id="SSF69360">
    <property type="entry name" value="Cell wall binding repeat"/>
    <property type="match status" value="1"/>
</dbReference>
<name>A0ABS4MBS7_9LACO</name>
<feature type="compositionally biased region" description="Polar residues" evidence="3">
    <location>
        <begin position="48"/>
        <end position="62"/>
    </location>
</feature>
<dbReference type="PROSITE" id="PS51170">
    <property type="entry name" value="CW"/>
    <property type="match status" value="1"/>
</dbReference>
<evidence type="ECO:0000256" key="1">
    <source>
        <dbReference type="ARBA" id="ARBA00022737"/>
    </source>
</evidence>
<gene>
    <name evidence="6" type="ORF">J2Z60_000294</name>
</gene>
<feature type="signal peptide" evidence="4">
    <location>
        <begin position="1"/>
        <end position="27"/>
    </location>
</feature>
<dbReference type="RefSeq" id="WP_209685673.1">
    <property type="nucleotide sequence ID" value="NZ_JAGGLU010000001.1"/>
</dbReference>
<dbReference type="Proteomes" id="UP001519292">
    <property type="component" value="Unassembled WGS sequence"/>
</dbReference>
<proteinExistence type="predicted"/>
<evidence type="ECO:0000256" key="2">
    <source>
        <dbReference type="PROSITE-ProRule" id="PRU00591"/>
    </source>
</evidence>
<feature type="region of interest" description="Disordered" evidence="3">
    <location>
        <begin position="30"/>
        <end position="62"/>
    </location>
</feature>
<organism evidence="6 7">
    <name type="scientific">Lactobacillus colini</name>
    <dbReference type="NCBI Taxonomy" id="1819254"/>
    <lineage>
        <taxon>Bacteria</taxon>
        <taxon>Bacillati</taxon>
        <taxon>Bacillota</taxon>
        <taxon>Bacilli</taxon>
        <taxon>Lactobacillales</taxon>
        <taxon>Lactobacillaceae</taxon>
        <taxon>Lactobacillus</taxon>
    </lineage>
</organism>
<feature type="compositionally biased region" description="Low complexity" evidence="3">
    <location>
        <begin position="34"/>
        <end position="47"/>
    </location>
</feature>
<sequence length="304" mass="34398">MKLKYKFLVATVLCLGLGINNANSTLAAVEDGNQQDSTQTHEQTQTTSPNEENVQSNQSSQPQWQTINGKTYYIKNDKKLKGYRQIQGNWYVFNKNGEMLTGIRKIPHTKSLGYFDQQGHRIFNNINVGKAKYWIDSKGNIIGVKHNAKVVSQRPEMPTGCEITAVTMMLNYAGVNVSKFKAAKVMHYSLNPNKGFVGSPYKKWPLGYWVAPDGIKSVVKHYLGIAKVMTNASMSAIKQKLIRSHLVVAWVGDFDGFSNHAITLTGYHGNTLYYNDPWTGTKRSISEKKFMYHWRKDAKRALSY</sequence>
<dbReference type="Gene3D" id="3.90.70.10">
    <property type="entry name" value="Cysteine proteinases"/>
    <property type="match status" value="1"/>
</dbReference>
<keyword evidence="1" id="KW-0677">Repeat</keyword>
<dbReference type="Gene3D" id="2.10.270.10">
    <property type="entry name" value="Cholin Binding"/>
    <property type="match status" value="1"/>
</dbReference>
<dbReference type="PANTHER" id="PTHR37806">
    <property type="entry name" value="LMO0724 PROTEIN"/>
    <property type="match status" value="1"/>
</dbReference>
<reference evidence="6 7" key="1">
    <citation type="submission" date="2021-03" db="EMBL/GenBank/DDBJ databases">
        <title>Genomic Encyclopedia of Type Strains, Phase IV (KMG-IV): sequencing the most valuable type-strain genomes for metagenomic binning, comparative biology and taxonomic classification.</title>
        <authorList>
            <person name="Goeker M."/>
        </authorList>
    </citation>
    <scope>NUCLEOTIDE SEQUENCE [LARGE SCALE GENOMIC DNA]</scope>
    <source>
        <strain evidence="6 7">DSM 101872</strain>
    </source>
</reference>
<keyword evidence="4" id="KW-0732">Signal</keyword>
<evidence type="ECO:0000256" key="3">
    <source>
        <dbReference type="SAM" id="MobiDB-lite"/>
    </source>
</evidence>
<comment type="caution">
    <text evidence="6">The sequence shown here is derived from an EMBL/GenBank/DDBJ whole genome shotgun (WGS) entry which is preliminary data.</text>
</comment>
<protein>
    <submittedName>
        <fullName evidence="6">Uncharacterized protein YvpB</fullName>
    </submittedName>
</protein>
<evidence type="ECO:0000256" key="4">
    <source>
        <dbReference type="SAM" id="SignalP"/>
    </source>
</evidence>
<evidence type="ECO:0000313" key="6">
    <source>
        <dbReference type="EMBL" id="MBP2057132.1"/>
    </source>
</evidence>
<dbReference type="InterPro" id="IPR018337">
    <property type="entry name" value="Cell_wall/Cho-bd_repeat"/>
</dbReference>
<evidence type="ECO:0000259" key="5">
    <source>
        <dbReference type="Pfam" id="PF13529"/>
    </source>
</evidence>
<evidence type="ECO:0000313" key="7">
    <source>
        <dbReference type="Proteomes" id="UP001519292"/>
    </source>
</evidence>
<feature type="chain" id="PRO_5045251798" evidence="4">
    <location>
        <begin position="28"/>
        <end position="304"/>
    </location>
</feature>
<dbReference type="EMBL" id="JAGGLU010000001">
    <property type="protein sequence ID" value="MBP2057132.1"/>
    <property type="molecule type" value="Genomic_DNA"/>
</dbReference>
<accession>A0ABS4MBS7</accession>
<feature type="domain" description="Peptidase C39-like" evidence="5">
    <location>
        <begin position="148"/>
        <end position="278"/>
    </location>
</feature>
<dbReference type="Pfam" id="PF13529">
    <property type="entry name" value="Peptidase_C39_2"/>
    <property type="match status" value="1"/>
</dbReference>
<feature type="repeat" description="Cell wall-binding" evidence="2">
    <location>
        <begin position="80"/>
        <end position="99"/>
    </location>
</feature>